<evidence type="ECO:0000256" key="1">
    <source>
        <dbReference type="ARBA" id="ARBA00004141"/>
    </source>
</evidence>
<evidence type="ECO:0000256" key="7">
    <source>
        <dbReference type="ARBA" id="ARBA00023136"/>
    </source>
</evidence>
<dbReference type="GO" id="GO:1902600">
    <property type="term" value="P:proton transmembrane transport"/>
    <property type="evidence" value="ECO:0007669"/>
    <property type="project" value="UniProtKB-KW"/>
</dbReference>
<comment type="subcellular location">
    <subcellularLocation>
        <location evidence="1">Membrane</location>
        <topology evidence="1">Multi-pass membrane protein</topology>
    </subcellularLocation>
</comment>
<comment type="similarity">
    <text evidence="8">Belongs to the CemA family.</text>
</comment>
<evidence type="ECO:0008006" key="11">
    <source>
        <dbReference type="Google" id="ProtNLM"/>
    </source>
</evidence>
<evidence type="ECO:0000256" key="4">
    <source>
        <dbReference type="ARBA" id="ARBA00022781"/>
    </source>
</evidence>
<evidence type="ECO:0000256" key="6">
    <source>
        <dbReference type="ARBA" id="ARBA00023065"/>
    </source>
</evidence>
<dbReference type="GO" id="GO:0016020">
    <property type="term" value="C:membrane"/>
    <property type="evidence" value="ECO:0007669"/>
    <property type="project" value="UniProtKB-SubCell"/>
</dbReference>
<dbReference type="EMBL" id="CAMAPF010000029">
    <property type="protein sequence ID" value="CAH9075580.1"/>
    <property type="molecule type" value="Genomic_DNA"/>
</dbReference>
<dbReference type="Proteomes" id="UP001152523">
    <property type="component" value="Unassembled WGS sequence"/>
</dbReference>
<gene>
    <name evidence="9" type="ORF">CEPIT_LOCUS5517</name>
</gene>
<dbReference type="PANTHER" id="PTHR33650:SF1">
    <property type="entry name" value="CHLOROPLAST ENVELOPE MEMBRANE PROTEIN"/>
    <property type="match status" value="1"/>
</dbReference>
<keyword evidence="2" id="KW-0813">Transport</keyword>
<keyword evidence="3" id="KW-0812">Transmembrane</keyword>
<keyword evidence="6" id="KW-0406">Ion transport</keyword>
<comment type="caution">
    <text evidence="9">The sequence shown here is derived from an EMBL/GenBank/DDBJ whole genome shotgun (WGS) entry which is preliminary data.</text>
</comment>
<keyword evidence="10" id="KW-1185">Reference proteome</keyword>
<reference evidence="9" key="1">
    <citation type="submission" date="2022-07" db="EMBL/GenBank/DDBJ databases">
        <authorList>
            <person name="Macas J."/>
            <person name="Novak P."/>
            <person name="Neumann P."/>
        </authorList>
    </citation>
    <scope>NUCLEOTIDE SEQUENCE</scope>
</reference>
<keyword evidence="5" id="KW-1133">Transmembrane helix</keyword>
<evidence type="ECO:0000256" key="8">
    <source>
        <dbReference type="ARBA" id="ARBA00043980"/>
    </source>
</evidence>
<proteinExistence type="inferred from homology"/>
<keyword evidence="4" id="KW-0375">Hydrogen ion transport</keyword>
<keyword evidence="7" id="KW-0472">Membrane</keyword>
<sequence>MSTSTISCPNPVSLKRPTLATQFFLGGSTTGLTGCRSWKRSFQKLIPQVKKKKDWQRSWWKSFFDEKGNWFGLKDDYMPDEVEFEESLTAGDDLELSEKEKFEAWKQRAEAIVELREAQEDIRNEENRSWEDWLVDPTTATTTIDSNRGSSWEQNSNGSIGNYREGSMGDDDPSEVIPLKKVAESVRAMVFGGDDDDILYEDRVIQYASINSAKFLAVLIIVPWSMDFLVHDYVLMPFLDRYVKTVPLAAEMLDVRTSQKRELVKELKLEKARYRFEVEIGKSPSLSDKDLYTELREKVIEMRDERRLENRREFANIWSDAVFGISLFILLSFNQSKVALLKFTGYKIINNTPDVGKAFSIILLADIFLGYHSSSGWETLLEAIAEHYGLDVDKDAITIFVCIVPVAVDAYFKIWLYKFLPRLSPKVATLLREVKRH</sequence>
<dbReference type="Pfam" id="PF03040">
    <property type="entry name" value="CemA"/>
    <property type="match status" value="1"/>
</dbReference>
<dbReference type="PANTHER" id="PTHR33650">
    <property type="entry name" value="CHLOROPLAST ENVELOPE MEMBRANE PROTEIN-RELATED"/>
    <property type="match status" value="1"/>
</dbReference>
<accession>A0AAV0CHX2</accession>
<evidence type="ECO:0000313" key="10">
    <source>
        <dbReference type="Proteomes" id="UP001152523"/>
    </source>
</evidence>
<dbReference type="AlphaFoldDB" id="A0AAV0CHX2"/>
<evidence type="ECO:0000256" key="5">
    <source>
        <dbReference type="ARBA" id="ARBA00022989"/>
    </source>
</evidence>
<protein>
    <recommendedName>
        <fullName evidence="11">Chloroplast envelope membrane protein</fullName>
    </recommendedName>
</protein>
<evidence type="ECO:0000313" key="9">
    <source>
        <dbReference type="EMBL" id="CAH9075580.1"/>
    </source>
</evidence>
<dbReference type="InterPro" id="IPR004282">
    <property type="entry name" value="CemA"/>
</dbReference>
<evidence type="ECO:0000256" key="3">
    <source>
        <dbReference type="ARBA" id="ARBA00022692"/>
    </source>
</evidence>
<evidence type="ECO:0000256" key="2">
    <source>
        <dbReference type="ARBA" id="ARBA00022448"/>
    </source>
</evidence>
<name>A0AAV0CHX2_9ASTE</name>
<organism evidence="9 10">
    <name type="scientific">Cuscuta epithymum</name>
    <dbReference type="NCBI Taxonomy" id="186058"/>
    <lineage>
        <taxon>Eukaryota</taxon>
        <taxon>Viridiplantae</taxon>
        <taxon>Streptophyta</taxon>
        <taxon>Embryophyta</taxon>
        <taxon>Tracheophyta</taxon>
        <taxon>Spermatophyta</taxon>
        <taxon>Magnoliopsida</taxon>
        <taxon>eudicotyledons</taxon>
        <taxon>Gunneridae</taxon>
        <taxon>Pentapetalae</taxon>
        <taxon>asterids</taxon>
        <taxon>lamiids</taxon>
        <taxon>Solanales</taxon>
        <taxon>Convolvulaceae</taxon>
        <taxon>Cuscuteae</taxon>
        <taxon>Cuscuta</taxon>
        <taxon>Cuscuta subgen. Cuscuta</taxon>
    </lineage>
</organism>